<reference evidence="5 6" key="1">
    <citation type="journal article" date="2008" name="BMC Genomics">
        <title>Complete genome of Phenylobacterium zucineum - a novel facultative intracellular bacterium isolated from human erythroleukemia cell line K562.</title>
        <authorList>
            <person name="Luo Y."/>
            <person name="Xu X."/>
            <person name="Ding Z."/>
            <person name="Liu Z."/>
            <person name="Zhang B."/>
            <person name="Yan Z."/>
            <person name="Sun J."/>
            <person name="Hu S."/>
            <person name="Hu X."/>
        </authorList>
    </citation>
    <scope>NUCLEOTIDE SEQUENCE [LARGE SCALE GENOMIC DNA]</scope>
    <source>
        <strain evidence="5 6">HLK1</strain>
    </source>
</reference>
<proteinExistence type="inferred from homology"/>
<dbReference type="EMBL" id="CP000747">
    <property type="protein sequence ID" value="ACG76932.1"/>
    <property type="molecule type" value="Genomic_DNA"/>
</dbReference>
<accession>B4REJ0</accession>
<dbReference type="KEGG" id="pzu:PHZ_c0518"/>
<feature type="binding site" evidence="4">
    <location>
        <position position="3"/>
    </location>
    <ligand>
        <name>Mg(2+)</name>
        <dbReference type="ChEBI" id="CHEBI:18420"/>
        <label>1</label>
        <note>catalytic</note>
    </ligand>
</feature>
<evidence type="ECO:0000256" key="1">
    <source>
        <dbReference type="ARBA" id="ARBA00009759"/>
    </source>
</evidence>
<dbReference type="AlphaFoldDB" id="B4REJ0"/>
<dbReference type="GO" id="GO:0046872">
    <property type="term" value="F:metal ion binding"/>
    <property type="evidence" value="ECO:0007669"/>
    <property type="project" value="UniProtKB-KW"/>
</dbReference>
<dbReference type="PROSITE" id="PS00630">
    <property type="entry name" value="IMP_2"/>
    <property type="match status" value="1"/>
</dbReference>
<feature type="binding site" evidence="4">
    <location>
        <position position="124"/>
    </location>
    <ligand>
        <name>Mg(2+)</name>
        <dbReference type="ChEBI" id="CHEBI:18420"/>
        <label>1</label>
        <note>catalytic</note>
    </ligand>
</feature>
<protein>
    <submittedName>
        <fullName evidence="5">Inositol monophosphatase family protein</fullName>
    </submittedName>
</protein>
<keyword evidence="2 4" id="KW-0479">Metal-binding</keyword>
<dbReference type="GO" id="GO:0006020">
    <property type="term" value="P:inositol metabolic process"/>
    <property type="evidence" value="ECO:0007669"/>
    <property type="project" value="TreeGrafter"/>
</dbReference>
<dbReference type="GO" id="GO:0007165">
    <property type="term" value="P:signal transduction"/>
    <property type="evidence" value="ECO:0007669"/>
    <property type="project" value="TreeGrafter"/>
</dbReference>
<dbReference type="HOGENOM" id="CLU_044118_3_1_5"/>
<dbReference type="Pfam" id="PF00459">
    <property type="entry name" value="Inositol_P"/>
    <property type="match status" value="1"/>
</dbReference>
<comment type="cofactor">
    <cofactor evidence="4">
        <name>Mg(2+)</name>
        <dbReference type="ChEBI" id="CHEBI:18420"/>
    </cofactor>
</comment>
<keyword evidence="6" id="KW-1185">Reference proteome</keyword>
<evidence type="ECO:0000256" key="3">
    <source>
        <dbReference type="ARBA" id="ARBA00022842"/>
    </source>
</evidence>
<evidence type="ECO:0000256" key="2">
    <source>
        <dbReference type="ARBA" id="ARBA00022723"/>
    </source>
</evidence>
<dbReference type="PRINTS" id="PR00377">
    <property type="entry name" value="IMPHPHTASES"/>
</dbReference>
<evidence type="ECO:0000256" key="4">
    <source>
        <dbReference type="PIRSR" id="PIRSR600760-2"/>
    </source>
</evidence>
<dbReference type="InterPro" id="IPR000760">
    <property type="entry name" value="Inositol_monophosphatase-like"/>
</dbReference>
<dbReference type="Proteomes" id="UP000001868">
    <property type="component" value="Chromosome"/>
</dbReference>
<organism evidence="5 6">
    <name type="scientific">Phenylobacterium zucineum (strain HLK1)</name>
    <dbReference type="NCBI Taxonomy" id="450851"/>
    <lineage>
        <taxon>Bacteria</taxon>
        <taxon>Pseudomonadati</taxon>
        <taxon>Pseudomonadota</taxon>
        <taxon>Alphaproteobacteria</taxon>
        <taxon>Caulobacterales</taxon>
        <taxon>Caulobacteraceae</taxon>
        <taxon>Phenylobacterium</taxon>
    </lineage>
</organism>
<dbReference type="STRING" id="450851.PHZ_c0518"/>
<evidence type="ECO:0000313" key="5">
    <source>
        <dbReference type="EMBL" id="ACG76932.1"/>
    </source>
</evidence>
<dbReference type="PANTHER" id="PTHR20854">
    <property type="entry name" value="INOSITOL MONOPHOSPHATASE"/>
    <property type="match status" value="1"/>
</dbReference>
<name>B4REJ0_PHEZH</name>
<dbReference type="Gene3D" id="3.30.540.10">
    <property type="entry name" value="Fructose-1,6-Bisphosphatase, subunit A, domain 1"/>
    <property type="match status" value="1"/>
</dbReference>
<dbReference type="SUPFAM" id="SSF56655">
    <property type="entry name" value="Carbohydrate phosphatase"/>
    <property type="match status" value="1"/>
</dbReference>
<dbReference type="Gene3D" id="3.40.190.80">
    <property type="match status" value="1"/>
</dbReference>
<gene>
    <name evidence="5" type="ordered locus">PHZ_c0518</name>
</gene>
<feature type="binding site" evidence="4">
    <location>
        <position position="6"/>
    </location>
    <ligand>
        <name>Mg(2+)</name>
        <dbReference type="ChEBI" id="CHEBI:18420"/>
        <label>1</label>
        <note>catalytic</note>
    </ligand>
</feature>
<dbReference type="eggNOG" id="COG0483">
    <property type="taxonomic scope" value="Bacteria"/>
</dbReference>
<evidence type="ECO:0000313" key="6">
    <source>
        <dbReference type="Proteomes" id="UP000001868"/>
    </source>
</evidence>
<comment type="similarity">
    <text evidence="1">Belongs to the inositol monophosphatase superfamily.</text>
</comment>
<dbReference type="InterPro" id="IPR020550">
    <property type="entry name" value="Inositol_monophosphatase_CS"/>
</dbReference>
<sequence>MVDPIDGTRAFLNDMPWWAISLAVVEDERPVAGVVFAPELSETYAAVAGQGATMNGAPIRVSGTDRLEDCRMAGDPRVFPHPSWPVPWPPMQVQQRNSTAYRMCLVASGDFDAAVAPVAKHDWDLAAADLIATEAGGFVGDHTGAGFRYNRPRPVQASLVCATPRLAPLILDRVRHIRSGN</sequence>
<keyword evidence="3 4" id="KW-0460">Magnesium</keyword>
<dbReference type="GO" id="GO:0046854">
    <property type="term" value="P:phosphatidylinositol phosphate biosynthetic process"/>
    <property type="evidence" value="ECO:0007669"/>
    <property type="project" value="InterPro"/>
</dbReference>
<dbReference type="PANTHER" id="PTHR20854:SF4">
    <property type="entry name" value="INOSITOL-1-MONOPHOSPHATASE-RELATED"/>
    <property type="match status" value="1"/>
</dbReference>
<feature type="binding site" evidence="4">
    <location>
        <position position="5"/>
    </location>
    <ligand>
        <name>Mg(2+)</name>
        <dbReference type="ChEBI" id="CHEBI:18420"/>
        <label>1</label>
        <note>catalytic</note>
    </ligand>
</feature>
<dbReference type="GO" id="GO:0008934">
    <property type="term" value="F:inositol monophosphate 1-phosphatase activity"/>
    <property type="evidence" value="ECO:0007669"/>
    <property type="project" value="TreeGrafter"/>
</dbReference>